<comment type="caution">
    <text evidence="2">The sequence shown here is derived from an EMBL/GenBank/DDBJ whole genome shotgun (WGS) entry which is preliminary data.</text>
</comment>
<dbReference type="RefSeq" id="WP_148908473.1">
    <property type="nucleotide sequence ID" value="NZ_VNHX01000008.1"/>
</dbReference>
<protein>
    <recommendedName>
        <fullName evidence="4">PKD family protein</fullName>
    </recommendedName>
</protein>
<evidence type="ECO:0000313" key="2">
    <source>
        <dbReference type="EMBL" id="TYP96025.1"/>
    </source>
</evidence>
<dbReference type="Proteomes" id="UP000325105">
    <property type="component" value="Unassembled WGS sequence"/>
</dbReference>
<evidence type="ECO:0000313" key="3">
    <source>
        <dbReference type="Proteomes" id="UP000325105"/>
    </source>
</evidence>
<proteinExistence type="predicted"/>
<organism evidence="2 3">
    <name type="scientific">Sphingobacterium allocomposti</name>
    <dbReference type="NCBI Taxonomy" id="415956"/>
    <lineage>
        <taxon>Bacteria</taxon>
        <taxon>Pseudomonadati</taxon>
        <taxon>Bacteroidota</taxon>
        <taxon>Sphingobacteriia</taxon>
        <taxon>Sphingobacteriales</taxon>
        <taxon>Sphingobacteriaceae</taxon>
        <taxon>Sphingobacterium</taxon>
    </lineage>
</organism>
<reference evidence="2 3" key="1">
    <citation type="submission" date="2019-07" db="EMBL/GenBank/DDBJ databases">
        <title>Genomic Encyclopedia of Archaeal and Bacterial Type Strains, Phase II (KMG-II): from individual species to whole genera.</title>
        <authorList>
            <person name="Goeker M."/>
        </authorList>
    </citation>
    <scope>NUCLEOTIDE SEQUENCE [LARGE SCALE GENOMIC DNA]</scope>
    <source>
        <strain evidence="2 3">DSM 18850</strain>
    </source>
</reference>
<name>A0A5S5DK33_9SPHI</name>
<feature type="chain" id="PRO_5024397178" description="PKD family protein" evidence="1">
    <location>
        <begin position="26"/>
        <end position="493"/>
    </location>
</feature>
<evidence type="ECO:0000256" key="1">
    <source>
        <dbReference type="SAM" id="SignalP"/>
    </source>
</evidence>
<sequence>MKKLTNIVRCSVSFLFILFYASSCKKDAVFPDDGRESYTVGFKFKEFEQILTPLQTRAAQRASANTRATTASTENVREGLIYYWSFNAETLLPDLYPTTGSSITYNGGSPPMGFSSGWRYEDYAAGSALSMTGLTELIIKMPLNNVRDVQTLAFDISSSGTGPKSFALWWTQDGTDYRILAEDNQFSNTNTPQSRNAFSYDLSGLSLDLTKPLYIKLIPKAGSRGTAGDYRETTGVTKVDNFRLYGAAQVSSGSSIRRLHYHIFDVETKTCVMAGATDINDDGLTDFTVSLPEGEYVASFAANISDATLLIPGEVAADSYYLANVFANHQAKIYGVLDTFAVSKDMQLDVILKRYYSEIKFEFTDSRDLSRVEKLVVKRQREPVFYAPFNPMMANPIQDMTEIVVHRHFDEGGKEFVFHQFLGGREVALPISYLVEAYDGEGILLRSFTVDSAIPNNVQLVFRGKLLDAAHLNAGFQVRLNETWDGSQIVEFE</sequence>
<dbReference type="EMBL" id="VNHX01000008">
    <property type="protein sequence ID" value="TYP96025.1"/>
    <property type="molecule type" value="Genomic_DNA"/>
</dbReference>
<dbReference type="OrthoDB" id="785205at2"/>
<keyword evidence="3" id="KW-1185">Reference proteome</keyword>
<accession>A0A5S5DK33</accession>
<gene>
    <name evidence="2" type="ORF">BC792_108117</name>
</gene>
<evidence type="ECO:0008006" key="4">
    <source>
        <dbReference type="Google" id="ProtNLM"/>
    </source>
</evidence>
<feature type="signal peptide" evidence="1">
    <location>
        <begin position="1"/>
        <end position="25"/>
    </location>
</feature>
<keyword evidence="1" id="KW-0732">Signal</keyword>
<dbReference type="AlphaFoldDB" id="A0A5S5DK33"/>